<accession>A0A1H2Q4K5</accession>
<dbReference type="Pfam" id="PF09835">
    <property type="entry name" value="DUF2062"/>
    <property type="match status" value="1"/>
</dbReference>
<dbReference type="InterPro" id="IPR018639">
    <property type="entry name" value="DUF2062"/>
</dbReference>
<name>A0A1H2Q4K5_HALVA</name>
<keyword evidence="1" id="KW-0472">Membrane</keyword>
<proteinExistence type="predicted"/>
<gene>
    <name evidence="3" type="ORF">SAMN05443574_10143</name>
</gene>
<reference evidence="3 4" key="1">
    <citation type="submission" date="2016-10" db="EMBL/GenBank/DDBJ databases">
        <authorList>
            <person name="de Groot N.N."/>
        </authorList>
    </citation>
    <scope>NUCLEOTIDE SEQUENCE [LARGE SCALE GENOMIC DNA]</scope>
    <source>
        <strain evidence="3 4">DSM 3756</strain>
    </source>
</reference>
<evidence type="ECO:0000256" key="1">
    <source>
        <dbReference type="SAM" id="Phobius"/>
    </source>
</evidence>
<evidence type="ECO:0000313" key="3">
    <source>
        <dbReference type="EMBL" id="SDW01728.1"/>
    </source>
</evidence>
<feature type="transmembrane region" description="Helical" evidence="1">
    <location>
        <begin position="34"/>
        <end position="59"/>
    </location>
</feature>
<dbReference type="EMBL" id="FNOF01000001">
    <property type="protein sequence ID" value="SDW01728.1"/>
    <property type="molecule type" value="Genomic_DNA"/>
</dbReference>
<dbReference type="RefSeq" id="WP_004518269.1">
    <property type="nucleotide sequence ID" value="NZ_FNOF01000001.1"/>
</dbReference>
<feature type="transmembrane region" description="Helical" evidence="1">
    <location>
        <begin position="118"/>
        <end position="141"/>
    </location>
</feature>
<organism evidence="3 4">
    <name type="scientific">Haloarcula vallismortis</name>
    <name type="common">Halobacterium vallismortis</name>
    <dbReference type="NCBI Taxonomy" id="28442"/>
    <lineage>
        <taxon>Archaea</taxon>
        <taxon>Methanobacteriati</taxon>
        <taxon>Methanobacteriota</taxon>
        <taxon>Stenosarchaea group</taxon>
        <taxon>Halobacteria</taxon>
        <taxon>Halobacteriales</taxon>
        <taxon>Haloarculaceae</taxon>
        <taxon>Haloarcula</taxon>
    </lineage>
</organism>
<feature type="domain" description="DUF2062" evidence="2">
    <location>
        <begin position="20"/>
        <end position="149"/>
    </location>
</feature>
<dbReference type="PANTHER" id="PTHR40547">
    <property type="entry name" value="SLL0298 PROTEIN"/>
    <property type="match status" value="1"/>
</dbReference>
<keyword evidence="1" id="KW-1133">Transmembrane helix</keyword>
<evidence type="ECO:0000259" key="2">
    <source>
        <dbReference type="Pfam" id="PF09835"/>
    </source>
</evidence>
<dbReference type="PANTHER" id="PTHR40547:SF1">
    <property type="entry name" value="SLL0298 PROTEIN"/>
    <property type="match status" value="1"/>
</dbReference>
<dbReference type="AlphaFoldDB" id="A0A1H2Q4K5"/>
<keyword evidence="1" id="KW-0812">Transmembrane</keyword>
<evidence type="ECO:0000313" key="4">
    <source>
        <dbReference type="Proteomes" id="UP000182573"/>
    </source>
</evidence>
<protein>
    <recommendedName>
        <fullName evidence="2">DUF2062 domain-containing protein</fullName>
    </recommendedName>
</protein>
<dbReference type="Proteomes" id="UP000182573">
    <property type="component" value="Unassembled WGS sequence"/>
</dbReference>
<sequence>MVRRRVVQTRDQVKEKLVAALVEEHSPQEVAVSFSVGVFLTALPTLGTGFIAFLVLAYLFRQLSKVALFASVLILNPPVKWGVYASSFWLGNRILGPVPGLSFEGVSLSMGGDVLVRLWTGNIILAVVFAAIGYVLAFRLINEYRRRQQEPAAGS</sequence>